<dbReference type="Pfam" id="PF05954">
    <property type="entry name" value="Phage_GPD"/>
    <property type="match status" value="1"/>
</dbReference>
<dbReference type="InterPro" id="IPR017847">
    <property type="entry name" value="T6SS_RhsGE_Vgr_subset"/>
</dbReference>
<organism evidence="5 6">
    <name type="scientific">Kolteria novifilia</name>
    <dbReference type="NCBI Taxonomy" id="2527975"/>
    <lineage>
        <taxon>Bacteria</taxon>
        <taxon>Pseudomonadati</taxon>
        <taxon>Planctomycetota</taxon>
        <taxon>Planctomycetia</taxon>
        <taxon>Kolteriales</taxon>
        <taxon>Kolteriaceae</taxon>
        <taxon>Kolteria</taxon>
    </lineage>
</organism>
<dbReference type="SUPFAM" id="SSF69255">
    <property type="entry name" value="gp5 N-terminal domain-like"/>
    <property type="match status" value="1"/>
</dbReference>
<feature type="compositionally biased region" description="Acidic residues" evidence="2">
    <location>
        <begin position="909"/>
        <end position="929"/>
    </location>
</feature>
<name>A0A518B1P8_9BACT</name>
<feature type="transmembrane region" description="Helical" evidence="3">
    <location>
        <begin position="769"/>
        <end position="794"/>
    </location>
</feature>
<evidence type="ECO:0000256" key="3">
    <source>
        <dbReference type="SAM" id="Phobius"/>
    </source>
</evidence>
<reference evidence="5 6" key="1">
    <citation type="submission" date="2019-02" db="EMBL/GenBank/DDBJ databases">
        <title>Deep-cultivation of Planctomycetes and their phenomic and genomic characterization uncovers novel biology.</title>
        <authorList>
            <person name="Wiegand S."/>
            <person name="Jogler M."/>
            <person name="Boedeker C."/>
            <person name="Pinto D."/>
            <person name="Vollmers J."/>
            <person name="Rivas-Marin E."/>
            <person name="Kohn T."/>
            <person name="Peeters S.H."/>
            <person name="Heuer A."/>
            <person name="Rast P."/>
            <person name="Oberbeckmann S."/>
            <person name="Bunk B."/>
            <person name="Jeske O."/>
            <person name="Meyerdierks A."/>
            <person name="Storesund J.E."/>
            <person name="Kallscheuer N."/>
            <person name="Luecker S."/>
            <person name="Lage O.M."/>
            <person name="Pohl T."/>
            <person name="Merkel B.J."/>
            <person name="Hornburger P."/>
            <person name="Mueller R.-W."/>
            <person name="Bruemmer F."/>
            <person name="Labrenz M."/>
            <person name="Spormann A.M."/>
            <person name="Op den Camp H."/>
            <person name="Overmann J."/>
            <person name="Amann R."/>
            <person name="Jetten M.S.M."/>
            <person name="Mascher T."/>
            <person name="Medema M.H."/>
            <person name="Devos D.P."/>
            <person name="Kaster A.-K."/>
            <person name="Ovreas L."/>
            <person name="Rohde M."/>
            <person name="Galperin M.Y."/>
            <person name="Jogler C."/>
        </authorList>
    </citation>
    <scope>NUCLEOTIDE SEQUENCE [LARGE SCALE GENOMIC DNA]</scope>
    <source>
        <strain evidence="5 6">Pan216</strain>
    </source>
</reference>
<dbReference type="Gene3D" id="4.10.220.110">
    <property type="match status" value="1"/>
</dbReference>
<dbReference type="RefSeq" id="WP_419193409.1">
    <property type="nucleotide sequence ID" value="NZ_CP036279.1"/>
</dbReference>
<keyword evidence="3" id="KW-1133">Transmembrane helix</keyword>
<feature type="region of interest" description="Disordered" evidence="2">
    <location>
        <begin position="902"/>
        <end position="936"/>
    </location>
</feature>
<accession>A0A518B1P8</accession>
<feature type="transmembrane region" description="Helical" evidence="3">
    <location>
        <begin position="874"/>
        <end position="896"/>
    </location>
</feature>
<protein>
    <submittedName>
        <fullName evidence="5">Phage-related baseplate assembly protein</fullName>
    </submittedName>
</protein>
<dbReference type="InterPro" id="IPR037026">
    <property type="entry name" value="Vgr_OB-fold_dom_sf"/>
</dbReference>
<evidence type="ECO:0000313" key="6">
    <source>
        <dbReference type="Proteomes" id="UP000317093"/>
    </source>
</evidence>
<comment type="similarity">
    <text evidence="1">Belongs to the VgrG protein family.</text>
</comment>
<dbReference type="SUPFAM" id="SSF69279">
    <property type="entry name" value="Phage tail proteins"/>
    <property type="match status" value="2"/>
</dbReference>
<feature type="domain" description="Gp5/Type VI secretion system Vgr protein OB-fold" evidence="4">
    <location>
        <begin position="426"/>
        <end position="494"/>
    </location>
</feature>
<dbReference type="InterPro" id="IPR006531">
    <property type="entry name" value="Gp5/Vgr_OB"/>
</dbReference>
<dbReference type="NCBIfam" id="TIGR03361">
    <property type="entry name" value="VI_Rhs_Vgr"/>
    <property type="match status" value="1"/>
</dbReference>
<dbReference type="Gene3D" id="2.40.50.230">
    <property type="entry name" value="Gp5 N-terminal domain"/>
    <property type="match status" value="1"/>
</dbReference>
<feature type="compositionally biased region" description="Acidic residues" evidence="2">
    <location>
        <begin position="623"/>
        <end position="647"/>
    </location>
</feature>
<dbReference type="NCBIfam" id="TIGR01646">
    <property type="entry name" value="vgr_GE"/>
    <property type="match status" value="1"/>
</dbReference>
<keyword evidence="3" id="KW-0472">Membrane</keyword>
<keyword evidence="3" id="KW-0812">Transmembrane</keyword>
<feature type="compositionally biased region" description="Gly residues" evidence="2">
    <location>
        <begin position="589"/>
        <end position="601"/>
    </location>
</feature>
<evidence type="ECO:0000259" key="4">
    <source>
        <dbReference type="Pfam" id="PF04717"/>
    </source>
</evidence>
<dbReference type="Gene3D" id="2.30.110.50">
    <property type="match status" value="1"/>
</dbReference>
<proteinExistence type="inferred from homology"/>
<dbReference type="SUPFAM" id="SSF69349">
    <property type="entry name" value="Phage fibre proteins"/>
    <property type="match status" value="1"/>
</dbReference>
<keyword evidence="6" id="KW-1185">Reference proteome</keyword>
<evidence type="ECO:0000313" key="5">
    <source>
        <dbReference type="EMBL" id="QDU60904.1"/>
    </source>
</evidence>
<dbReference type="KEGG" id="knv:Pan216_17570"/>
<dbReference type="EMBL" id="CP036279">
    <property type="protein sequence ID" value="QDU60904.1"/>
    <property type="molecule type" value="Genomic_DNA"/>
</dbReference>
<dbReference type="Pfam" id="PF04717">
    <property type="entry name" value="Phage_base_V"/>
    <property type="match status" value="1"/>
</dbReference>
<evidence type="ECO:0000256" key="1">
    <source>
        <dbReference type="ARBA" id="ARBA00005558"/>
    </source>
</evidence>
<dbReference type="InterPro" id="IPR006533">
    <property type="entry name" value="T6SS_Vgr_RhsGE"/>
</dbReference>
<dbReference type="AlphaFoldDB" id="A0A518B1P8"/>
<gene>
    <name evidence="5" type="ORF">Pan216_17570</name>
</gene>
<dbReference type="Proteomes" id="UP000317093">
    <property type="component" value="Chromosome"/>
</dbReference>
<evidence type="ECO:0000256" key="2">
    <source>
        <dbReference type="SAM" id="MobiDB-lite"/>
    </source>
</evidence>
<feature type="region of interest" description="Disordered" evidence="2">
    <location>
        <begin position="1088"/>
        <end position="1107"/>
    </location>
</feature>
<sequence>MDSKASRFSQDDRPVRLHTPLGKDTLLLTSFQGSEAVSDLYEFQVEAVAPRDTVIDFEELIGQDVTIEFPQSDDEHGSPGPTRFFHGMVRAMAETERDPVFARYVLDLAPRHWLLTQNVQCRVFQRKSVPEMVGEVLDGFEVQWRLKREYLPYNHCFQYCESDFNFISRLLEEEGIHYYFEHDAVGHRLVLADASDAAPDLPDGAQLRYDHVRGGVRNEARIWQWHKHQSIRASRFRMADHSFEMHPEVDITGTDQMRDAALAGQVQHNFQLASRVSSRNLEIFEYPSRFAHRVDSVGRDGEDNSSSIPLLYRHNKRAAKHRSEQEAIRALRIGASSNDAHVRPGYRFLLEGHDHADGAYFISRVEHSVRLSEYTSGEQSAHGYVNRMQCLPLEVPYRPLPLTPRPVMKGSQTATVVGPANEEIFTDKYGRVKVKFHWDRSDHKNPECSCWVRVSQAWAGENYGMITIPRIGQEVVIDFLEGDPDRPIVIGSVFNAYHMPPSSVPGERTRTMLKSHTYRGKSDEFSGLMMEDKPGKEQVRFRSQKDLLIEAKENQTYTVPKTQQRFIGDADFEIVGGIPFVTNYAIGDDGGGGGSSQGSGGSSSSSGSGEGGSLRRPTVVEETPADTVEEGSADVVEENSADVDEEMTSGGGGGDESVAADEWKGITVKAPVCGFQHSQVYGSKVDGVVGAKIGYQLFSKIDVTTDPFIFVASAFGGATPVMKMLSGLTAGLLGKVDFIYGNENKYHYGPKVEIQRDHKLNFKIEKGGGLAMSGGAGVAMVLHNLTIILTHIFAGTGVPALTKTGQFASGGLATLFGWILFQLEIGSEYGLEALSHAKKIKEATANATLAFPDDQEAAKREADKAIKKIKDAAYLGDAAIAALIFLGFFATTAALMTTATQLNSSSDGDSNDDSSGGDDGGGDTGEDDNSGSGAGLASAEDYFSHHRIDGEHSVWADSIRMVSDGDDGFSVTADKGIHLHGDDGVLVASNTEARVYSKKVMLNCGLTGDITLTTGDKAAPTSMKLNKTGFEWAAMAGAVKIAATTTSITLQAGVNKIEIGPAGINLSAGASTLSLGTASAALSGPATSVSGKASLSLGAPSVSVGAS</sequence>
<dbReference type="Gene3D" id="3.55.50.10">
    <property type="entry name" value="Baseplate protein-like domains"/>
    <property type="match status" value="1"/>
</dbReference>
<feature type="region of interest" description="Disordered" evidence="2">
    <location>
        <begin position="589"/>
        <end position="658"/>
    </location>
</feature>